<evidence type="ECO:0000256" key="8">
    <source>
        <dbReference type="ARBA" id="ARBA00023242"/>
    </source>
</evidence>
<comment type="caution">
    <text evidence="13">The sequence shown here is derived from an EMBL/GenBank/DDBJ whole genome shotgun (WGS) entry which is preliminary data.</text>
</comment>
<evidence type="ECO:0000313" key="14">
    <source>
        <dbReference type="Proteomes" id="UP000603453"/>
    </source>
</evidence>
<evidence type="ECO:0000256" key="6">
    <source>
        <dbReference type="ARBA" id="ARBA00022840"/>
    </source>
</evidence>
<protein>
    <recommendedName>
        <fullName evidence="12">Bms1-type G domain-containing protein</fullName>
    </recommendedName>
</protein>
<dbReference type="Gene3D" id="3.40.50.300">
    <property type="entry name" value="P-loop containing nucleotide triphosphate hydrolases"/>
    <property type="match status" value="1"/>
</dbReference>
<feature type="region of interest" description="Disordered" evidence="11">
    <location>
        <begin position="1"/>
        <end position="60"/>
    </location>
</feature>
<dbReference type="InterPro" id="IPR030387">
    <property type="entry name" value="G_Bms1/Tsr1_dom"/>
</dbReference>
<evidence type="ECO:0000256" key="2">
    <source>
        <dbReference type="ARBA" id="ARBA00022517"/>
    </source>
</evidence>
<dbReference type="GO" id="GO:0005525">
    <property type="term" value="F:GTP binding"/>
    <property type="evidence" value="ECO:0007669"/>
    <property type="project" value="UniProtKB-KW"/>
</dbReference>
<feature type="compositionally biased region" description="Acidic residues" evidence="11">
    <location>
        <begin position="503"/>
        <end position="529"/>
    </location>
</feature>
<gene>
    <name evidence="13" type="ORF">INT47_000872</name>
</gene>
<dbReference type="EMBL" id="JAEPRD010000001">
    <property type="protein sequence ID" value="KAG2214316.1"/>
    <property type="molecule type" value="Genomic_DNA"/>
</dbReference>
<evidence type="ECO:0000256" key="4">
    <source>
        <dbReference type="ARBA" id="ARBA00022741"/>
    </source>
</evidence>
<dbReference type="GO" id="GO:0000479">
    <property type="term" value="P:endonucleolytic cleavage of tricistronic rRNA transcript (SSU-rRNA, 5.8S rRNA, LSU-rRNA)"/>
    <property type="evidence" value="ECO:0007669"/>
    <property type="project" value="TreeGrafter"/>
</dbReference>
<evidence type="ECO:0000256" key="9">
    <source>
        <dbReference type="ARBA" id="ARBA00049117"/>
    </source>
</evidence>
<feature type="region of interest" description="Disordered" evidence="11">
    <location>
        <begin position="630"/>
        <end position="706"/>
    </location>
</feature>
<dbReference type="InterPro" id="IPR012948">
    <property type="entry name" value="AARP2CN"/>
</dbReference>
<evidence type="ECO:0000256" key="5">
    <source>
        <dbReference type="ARBA" id="ARBA00022801"/>
    </source>
</evidence>
<dbReference type="AlphaFoldDB" id="A0A8H7RNG1"/>
<feature type="compositionally biased region" description="Acidic residues" evidence="11">
    <location>
        <begin position="630"/>
        <end position="641"/>
    </location>
</feature>
<evidence type="ECO:0000256" key="1">
    <source>
        <dbReference type="ARBA" id="ARBA00004604"/>
    </source>
</evidence>
<dbReference type="Pfam" id="PF04950">
    <property type="entry name" value="RIBIOP_C"/>
    <property type="match status" value="1"/>
</dbReference>
<keyword evidence="14" id="KW-1185">Reference proteome</keyword>
<dbReference type="GO" id="GO:0005654">
    <property type="term" value="C:nucleoplasm"/>
    <property type="evidence" value="ECO:0007669"/>
    <property type="project" value="UniProtKB-ARBA"/>
</dbReference>
<keyword evidence="3" id="KW-0597">Phosphoprotein</keyword>
<feature type="domain" description="Bms1-type G" evidence="12">
    <location>
        <begin position="74"/>
        <end position="238"/>
    </location>
</feature>
<feature type="compositionally biased region" description="Acidic residues" evidence="11">
    <location>
        <begin position="664"/>
        <end position="687"/>
    </location>
</feature>
<dbReference type="InterPro" id="IPR039761">
    <property type="entry name" value="Bms1/Tsr1"/>
</dbReference>
<evidence type="ECO:0000256" key="3">
    <source>
        <dbReference type="ARBA" id="ARBA00022553"/>
    </source>
</evidence>
<dbReference type="GO" id="GO:0003924">
    <property type="term" value="F:GTPase activity"/>
    <property type="evidence" value="ECO:0007669"/>
    <property type="project" value="TreeGrafter"/>
</dbReference>
<comment type="catalytic activity">
    <reaction evidence="9">
        <text>GTP + H2O = GDP + phosphate + H(+)</text>
        <dbReference type="Rhea" id="RHEA:19669"/>
        <dbReference type="ChEBI" id="CHEBI:15377"/>
        <dbReference type="ChEBI" id="CHEBI:15378"/>
        <dbReference type="ChEBI" id="CHEBI:37565"/>
        <dbReference type="ChEBI" id="CHEBI:43474"/>
        <dbReference type="ChEBI" id="CHEBI:58189"/>
    </reaction>
    <physiologicalReaction direction="left-to-right" evidence="9">
        <dbReference type="Rhea" id="RHEA:19670"/>
    </physiologicalReaction>
</comment>
<dbReference type="SMART" id="SM01362">
    <property type="entry name" value="DUF663"/>
    <property type="match status" value="1"/>
</dbReference>
<feature type="compositionally biased region" description="Acidic residues" evidence="11">
    <location>
        <begin position="589"/>
        <end position="604"/>
    </location>
</feature>
<feature type="region of interest" description="Disordered" evidence="11">
    <location>
        <begin position="581"/>
        <end position="604"/>
    </location>
</feature>
<name>A0A8H7RNG1_9FUNG</name>
<feature type="compositionally biased region" description="Basic and acidic residues" evidence="11">
    <location>
        <begin position="488"/>
        <end position="502"/>
    </location>
</feature>
<feature type="compositionally biased region" description="Polar residues" evidence="11">
    <location>
        <begin position="25"/>
        <end position="42"/>
    </location>
</feature>
<dbReference type="Pfam" id="PF22298">
    <property type="entry name" value="Tsr1_G-like"/>
    <property type="match status" value="1"/>
</dbReference>
<feature type="compositionally biased region" description="Basic and acidic residues" evidence="11">
    <location>
        <begin position="688"/>
        <end position="706"/>
    </location>
</feature>
<dbReference type="FunFam" id="3.40.50.300:FF:000105">
    <property type="entry name" value="BMS1 ribosome biogenesis factor"/>
    <property type="match status" value="1"/>
</dbReference>
<dbReference type="SUPFAM" id="SSF52540">
    <property type="entry name" value="P-loop containing nucleoside triphosphate hydrolases"/>
    <property type="match status" value="1"/>
</dbReference>
<accession>A0A8H7RNG1</accession>
<dbReference type="Proteomes" id="UP000603453">
    <property type="component" value="Unassembled WGS sequence"/>
</dbReference>
<evidence type="ECO:0000256" key="10">
    <source>
        <dbReference type="ARBA" id="ARBA00061391"/>
    </source>
</evidence>
<feature type="compositionally biased region" description="Basic and acidic residues" evidence="11">
    <location>
        <begin position="45"/>
        <end position="60"/>
    </location>
</feature>
<organism evidence="13 14">
    <name type="scientific">Mucor saturninus</name>
    <dbReference type="NCBI Taxonomy" id="64648"/>
    <lineage>
        <taxon>Eukaryota</taxon>
        <taxon>Fungi</taxon>
        <taxon>Fungi incertae sedis</taxon>
        <taxon>Mucoromycota</taxon>
        <taxon>Mucoromycotina</taxon>
        <taxon>Mucoromycetes</taxon>
        <taxon>Mucorales</taxon>
        <taxon>Mucorineae</taxon>
        <taxon>Mucoraceae</taxon>
        <taxon>Mucor</taxon>
    </lineage>
</organism>
<evidence type="ECO:0000256" key="11">
    <source>
        <dbReference type="SAM" id="MobiDB-lite"/>
    </source>
</evidence>
<proteinExistence type="inferred from homology"/>
<feature type="region of interest" description="Disordered" evidence="11">
    <location>
        <begin position="1110"/>
        <end position="1131"/>
    </location>
</feature>
<dbReference type="GO" id="GO:0034511">
    <property type="term" value="F:U3 snoRNA binding"/>
    <property type="evidence" value="ECO:0007669"/>
    <property type="project" value="TreeGrafter"/>
</dbReference>
<sequence>MDEKTQKPHIKKKGGKKVERKQENKFSNAKKSSNPKAFTFNSAGKAEKNVRRNNDLGEKKLHVPMVDRTPIESPPVVIAVVGPPGTGKSTLIRSLVKRYTKHNLTDIKGPITVVSGKKRRLTFMECNNDMNSMIDVAKVADLVLLMIDASFGFEMETFEFLNILQSHGFPKVMGVLTHLDKFRNNKTLKTTKKRLKNRFWTEIYQGAKLFYLSGIINGKYPNMEIQNLARFISVMKFRPLLWRNTHPYVVADRIEDLTDPELVHRQPNCDRTVTLYGYLRGTNLKPNMRVHIPGAGDHYLADVSVLPDPCPLPDKVRKKLDEKNKLIYAPMSDVGGVMYDKDAVYINVPGHFTKKSAYAPADLQGEDGEPMQVDNDNQPEEIIPHGTGEKLVMNLQDATDTLASQLADSELRIFSNSTPVKASDITEALEDDESGRTRRRAVFGTEQEEDEDEDDEDDEEEDDLMDEGEDDDDEEEDAPRRGNALSKFDTRNIPKKGEKEDAADGDEPEFEFADSDSDLGEEDEEEDMVLVDGRQKKSDEDLAGELRWKANLKEKASEMFASQKRTNLMSLIYNQTDLSPEDIVAGNYGDDEEDEEEAEDEEEEEFFKLNRETVKDTNIVDSSRDPIDFEELEEWNEEETLDSIRNRFITGDADAANGESAFAPEEEEEEEGEFEDLEAEEEGDEAEGTEKKSSSKRDKDAMIRDPQMVEREKMAKRKEEIRKKYFEEFGDDEDTPKMDFYEQKKSEIEQQLQTNREEFENDDPHTRALVEGYRPGSYVRLLIKDMPCEFVENFDPTYPVLVGGLLATEDQFGWVQVRIKRHRWHPRILKTNDPLIFSMGWRRFQSIPIYSLNDGTRNRMLKYSPEHMHCLATFYGPVHTPNTGFCAVQNVADSRATSFRISATGVVVDISQSSDIVKKLKLTGHPTKVYKNTAFIKDMFTSSLEVAKFEGANIRTVSGIRGQVKKALPKPEGNFRATFEDKILMSDIVFLRAWYPIKPRKFYNPVTSLLLSSKQKWQGMRLTGQVRKDLSLHAPQKVDSIYKPIERKERRFNTLKVPKSIQAELPFANKPKNATKSKKQSYLNKRAVVLEPEEKKIVTLMQQLNTLRNEKSRKRKIKSTEKREVLAKKKAKIAETTEIKEKERRKTYFRKEQEKTTREAKSSR</sequence>
<dbReference type="OrthoDB" id="10260897at2759"/>
<dbReference type="InterPro" id="IPR037875">
    <property type="entry name" value="Bms1_N"/>
</dbReference>
<dbReference type="PROSITE" id="PS51714">
    <property type="entry name" value="G_BMS1"/>
    <property type="match status" value="1"/>
</dbReference>
<dbReference type="GO" id="GO:0000462">
    <property type="term" value="P:maturation of SSU-rRNA from tricistronic rRNA transcript (SSU-rRNA, 5.8S rRNA, LSU-rRNA)"/>
    <property type="evidence" value="ECO:0007669"/>
    <property type="project" value="TreeGrafter"/>
</dbReference>
<keyword evidence="7" id="KW-0342">GTP-binding</keyword>
<dbReference type="InterPro" id="IPR007034">
    <property type="entry name" value="BMS1_TSR1_C"/>
</dbReference>
<comment type="similarity">
    <text evidence="10">Belongs to the TRAFAC class translation factor GTPase superfamily. Bms1-like GTPase family. BMS1 subfamily.</text>
</comment>
<comment type="subcellular location">
    <subcellularLocation>
        <location evidence="1">Nucleus</location>
        <location evidence="1">Nucleolus</location>
    </subcellularLocation>
</comment>
<keyword evidence="8" id="KW-0539">Nucleus</keyword>
<evidence type="ECO:0000313" key="13">
    <source>
        <dbReference type="EMBL" id="KAG2214316.1"/>
    </source>
</evidence>
<evidence type="ECO:0000256" key="7">
    <source>
        <dbReference type="ARBA" id="ARBA00023134"/>
    </source>
</evidence>
<dbReference type="PANTHER" id="PTHR12858:SF2">
    <property type="entry name" value="RIBOSOME BIOGENESIS PROTEIN BMS1 HOMOLOG"/>
    <property type="match status" value="1"/>
</dbReference>
<evidence type="ECO:0000259" key="12">
    <source>
        <dbReference type="PROSITE" id="PS51714"/>
    </source>
</evidence>
<feature type="region of interest" description="Disordered" evidence="11">
    <location>
        <begin position="424"/>
        <end position="536"/>
    </location>
</feature>
<keyword evidence="6" id="KW-0067">ATP-binding</keyword>
<dbReference type="InterPro" id="IPR027417">
    <property type="entry name" value="P-loop_NTPase"/>
</dbReference>
<dbReference type="GO" id="GO:0032040">
    <property type="term" value="C:small-subunit processome"/>
    <property type="evidence" value="ECO:0007669"/>
    <property type="project" value="UniProtKB-ARBA"/>
</dbReference>
<keyword evidence="4" id="KW-0547">Nucleotide-binding</keyword>
<dbReference type="GO" id="GO:0030686">
    <property type="term" value="C:90S preribosome"/>
    <property type="evidence" value="ECO:0007669"/>
    <property type="project" value="TreeGrafter"/>
</dbReference>
<keyword evidence="5" id="KW-0378">Hydrolase</keyword>
<feature type="compositionally biased region" description="Basic and acidic residues" evidence="11">
    <location>
        <begin position="1118"/>
        <end position="1131"/>
    </location>
</feature>
<dbReference type="Pfam" id="PF08142">
    <property type="entry name" value="AARP2CN"/>
    <property type="match status" value="1"/>
</dbReference>
<feature type="compositionally biased region" description="Acidic residues" evidence="11">
    <location>
        <begin position="446"/>
        <end position="477"/>
    </location>
</feature>
<reference evidence="13" key="1">
    <citation type="submission" date="2020-12" db="EMBL/GenBank/DDBJ databases">
        <title>Metabolic potential, ecology and presence of endohyphal bacteria is reflected in genomic diversity of Mucoromycotina.</title>
        <authorList>
            <person name="Muszewska A."/>
            <person name="Okrasinska A."/>
            <person name="Steczkiewicz K."/>
            <person name="Drgas O."/>
            <person name="Orlowska M."/>
            <person name="Perlinska-Lenart U."/>
            <person name="Aleksandrzak-Piekarczyk T."/>
            <person name="Szatraj K."/>
            <person name="Zielenkiewicz U."/>
            <person name="Pilsyk S."/>
            <person name="Malc E."/>
            <person name="Mieczkowski P."/>
            <person name="Kruszewska J.S."/>
            <person name="Biernat P."/>
            <person name="Pawlowska J."/>
        </authorList>
    </citation>
    <scope>NUCLEOTIDE SEQUENCE</scope>
    <source>
        <strain evidence="13">WA0000017839</strain>
    </source>
</reference>
<dbReference type="SMART" id="SM00785">
    <property type="entry name" value="AARP2CN"/>
    <property type="match status" value="1"/>
</dbReference>
<dbReference type="GO" id="GO:0005524">
    <property type="term" value="F:ATP binding"/>
    <property type="evidence" value="ECO:0007669"/>
    <property type="project" value="UniProtKB-KW"/>
</dbReference>
<keyword evidence="2" id="KW-0690">Ribosome biogenesis</keyword>
<dbReference type="CDD" id="cd01882">
    <property type="entry name" value="BMS1"/>
    <property type="match status" value="1"/>
</dbReference>
<dbReference type="PANTHER" id="PTHR12858">
    <property type="entry name" value="RIBOSOME BIOGENESIS PROTEIN"/>
    <property type="match status" value="1"/>
</dbReference>